<dbReference type="InterPro" id="IPR029032">
    <property type="entry name" value="AhpD-like"/>
</dbReference>
<keyword evidence="10" id="KW-1185">Reference proteome</keyword>
<dbReference type="Pfam" id="PF02627">
    <property type="entry name" value="CMD"/>
    <property type="match status" value="1"/>
</dbReference>
<dbReference type="Proteomes" id="UP000024547">
    <property type="component" value="Unassembled WGS sequence"/>
</dbReference>
<feature type="active site" description="Cysteine sulfenic acid (-SOH) intermediate" evidence="6">
    <location>
        <position position="134"/>
    </location>
</feature>
<evidence type="ECO:0000313" key="10">
    <source>
        <dbReference type="Proteomes" id="UP000024547"/>
    </source>
</evidence>
<dbReference type="EMBL" id="DOGS01000258">
    <property type="protein sequence ID" value="HBQ49775.1"/>
    <property type="molecule type" value="Genomic_DNA"/>
</dbReference>
<dbReference type="PANTHER" id="PTHR33930">
    <property type="entry name" value="ALKYL HYDROPEROXIDE REDUCTASE AHPD"/>
    <property type="match status" value="1"/>
</dbReference>
<feature type="domain" description="Carboxymuconolactone decarboxylase-like" evidence="7">
    <location>
        <begin position="95"/>
        <end position="175"/>
    </location>
</feature>
<protein>
    <recommendedName>
        <fullName evidence="6">Alkyl hydroperoxide reductase AhpD</fullName>
        <ecNumber evidence="6">1.11.1.28</ecNumber>
    </recommendedName>
    <alternativeName>
        <fullName evidence="6">Alkylhydroperoxidase AhpD</fullName>
    </alternativeName>
</protein>
<accession>A0A059DYC6</accession>
<dbReference type="OrthoDB" id="9801997at2"/>
<evidence type="ECO:0000256" key="3">
    <source>
        <dbReference type="ARBA" id="ARBA00023002"/>
    </source>
</evidence>
<dbReference type="HAMAP" id="MF_01676">
    <property type="entry name" value="AhpD"/>
    <property type="match status" value="1"/>
</dbReference>
<evidence type="ECO:0000256" key="4">
    <source>
        <dbReference type="ARBA" id="ARBA00023157"/>
    </source>
</evidence>
<dbReference type="InterPro" id="IPR004675">
    <property type="entry name" value="AhpD_core"/>
</dbReference>
<dbReference type="SUPFAM" id="SSF69118">
    <property type="entry name" value="AhpD-like"/>
    <property type="match status" value="1"/>
</dbReference>
<dbReference type="NCBIfam" id="TIGR00778">
    <property type="entry name" value="ahpD_dom"/>
    <property type="match status" value="1"/>
</dbReference>
<dbReference type="AlphaFoldDB" id="A0A059DYC6"/>
<keyword evidence="1 6" id="KW-0575">Peroxidase</keyword>
<sequence>MSIESLKSSLPDYAKDLKLNLGSLMNEQLLSDQQKYGCFLACAHAVGEPQTLTALQAEAEEKLSPEAIKAAKAASAIMGMNNVYYRSIHLISAPTYKTLPAKLRMNVIGAPGIEKADFELYSLGVSAVNGCGMCLDAHEAELRKHGLSAEQVQAGIRIGAVVNAVARVLAAEAVTATAPA</sequence>
<dbReference type="GO" id="GO:0006979">
    <property type="term" value="P:response to oxidative stress"/>
    <property type="evidence" value="ECO:0007669"/>
    <property type="project" value="InterPro"/>
</dbReference>
<dbReference type="GO" id="GO:0051920">
    <property type="term" value="F:peroxiredoxin activity"/>
    <property type="evidence" value="ECO:0007669"/>
    <property type="project" value="InterPro"/>
</dbReference>
<keyword evidence="5 6" id="KW-0676">Redox-active center</keyword>
<dbReference type="EMBL" id="AWFH01000056">
    <property type="protein sequence ID" value="KCZ58578.1"/>
    <property type="molecule type" value="Genomic_DNA"/>
</dbReference>
<proteinExistence type="inferred from homology"/>
<dbReference type="STRING" id="1280948.HY36_09375"/>
<dbReference type="eggNOG" id="COG2128">
    <property type="taxonomic scope" value="Bacteria"/>
</dbReference>
<feature type="active site" description="Proton donor" evidence="6">
    <location>
        <position position="131"/>
    </location>
</feature>
<keyword evidence="2 6" id="KW-0049">Antioxidant</keyword>
<evidence type="ECO:0000256" key="5">
    <source>
        <dbReference type="ARBA" id="ARBA00023284"/>
    </source>
</evidence>
<comment type="function">
    <text evidence="6">Antioxidant protein with alkyl hydroperoxidase activity. Required for the reduction of the AhpC active site cysteine residues and for the regeneration of the AhpC enzyme activity.</text>
</comment>
<feature type="disulfide bond" evidence="6">
    <location>
        <begin position="131"/>
        <end position="134"/>
    </location>
</feature>
<dbReference type="EC" id="1.11.1.28" evidence="6"/>
<dbReference type="PATRIC" id="fig|1280948.3.peg.2993"/>
<reference evidence="9 10" key="1">
    <citation type="journal article" date="2014" name="Antonie Van Leeuwenhoek">
        <title>Hyphomonas beringensis sp. nov. and Hyphomonas chukchiensis sp. nov., isolated from surface seawater of the Bering Sea and Chukchi Sea.</title>
        <authorList>
            <person name="Li C."/>
            <person name="Lai Q."/>
            <person name="Li G."/>
            <person name="Dong C."/>
            <person name="Wang J."/>
            <person name="Liao Y."/>
            <person name="Shao Z."/>
        </authorList>
    </citation>
    <scope>NUCLEOTIDE SEQUENCE [LARGE SCALE GENOMIC DNA]</scope>
    <source>
        <strain evidence="9 10">22II1-22F38</strain>
    </source>
</reference>
<dbReference type="NCBIfam" id="TIGR00777">
    <property type="entry name" value="ahpD"/>
    <property type="match status" value="1"/>
</dbReference>
<dbReference type="Gene3D" id="1.20.1290.10">
    <property type="entry name" value="AhpD-like"/>
    <property type="match status" value="1"/>
</dbReference>
<dbReference type="RefSeq" id="WP_035554397.1">
    <property type="nucleotide sequence ID" value="NZ_AWFH01000056.1"/>
</dbReference>
<evidence type="ECO:0000256" key="1">
    <source>
        <dbReference type="ARBA" id="ARBA00022559"/>
    </source>
</evidence>
<dbReference type="InterPro" id="IPR003779">
    <property type="entry name" value="CMD-like"/>
</dbReference>
<evidence type="ECO:0000256" key="6">
    <source>
        <dbReference type="HAMAP-Rule" id="MF_01676"/>
    </source>
</evidence>
<evidence type="ECO:0000313" key="9">
    <source>
        <dbReference type="EMBL" id="KCZ58578.1"/>
    </source>
</evidence>
<feature type="disulfide bond" description="Interchain (with AhpC); in linked form" evidence="6">
    <location>
        <position position="134"/>
    </location>
</feature>
<evidence type="ECO:0000313" key="8">
    <source>
        <dbReference type="EMBL" id="HBQ49775.1"/>
    </source>
</evidence>
<comment type="similarity">
    <text evidence="6">Belongs to the AhpD family.</text>
</comment>
<keyword evidence="3 6" id="KW-0560">Oxidoreductase</keyword>
<name>A0A059DYC6_9PROT</name>
<evidence type="ECO:0000256" key="2">
    <source>
        <dbReference type="ARBA" id="ARBA00022862"/>
    </source>
</evidence>
<dbReference type="InterPro" id="IPR004674">
    <property type="entry name" value="AhpD"/>
</dbReference>
<dbReference type="GO" id="GO:0015036">
    <property type="term" value="F:disulfide oxidoreductase activity"/>
    <property type="evidence" value="ECO:0007669"/>
    <property type="project" value="TreeGrafter"/>
</dbReference>
<dbReference type="GO" id="GO:0032843">
    <property type="term" value="F:hydroperoxide reductase activity"/>
    <property type="evidence" value="ECO:0007669"/>
    <property type="project" value="InterPro"/>
</dbReference>
<comment type="catalytic activity">
    <reaction evidence="6">
        <text>N(6)-[(R)-dihydrolipoyl]-L-lysyl-[lipoyl-carrier protein] + a hydroperoxide = N(6)-[(R)-lipoyl]-L-lysyl-[lipoyl-carrier protein] + an alcohol + H2O</text>
        <dbReference type="Rhea" id="RHEA:62636"/>
        <dbReference type="Rhea" id="RHEA-COMP:10502"/>
        <dbReference type="Rhea" id="RHEA-COMP:16355"/>
        <dbReference type="ChEBI" id="CHEBI:15377"/>
        <dbReference type="ChEBI" id="CHEBI:30879"/>
        <dbReference type="ChEBI" id="CHEBI:35924"/>
        <dbReference type="ChEBI" id="CHEBI:83099"/>
        <dbReference type="ChEBI" id="CHEBI:83100"/>
        <dbReference type="EC" id="1.11.1.28"/>
    </reaction>
</comment>
<comment type="caution">
    <text evidence="9">The sequence shown here is derived from an EMBL/GenBank/DDBJ whole genome shotgun (WGS) entry which is preliminary data.</text>
</comment>
<dbReference type="Proteomes" id="UP000263957">
    <property type="component" value="Unassembled WGS sequence"/>
</dbReference>
<evidence type="ECO:0000313" key="11">
    <source>
        <dbReference type="Proteomes" id="UP000263957"/>
    </source>
</evidence>
<organism evidence="9 10">
    <name type="scientific">Hyphomonas atlantica</name>
    <dbReference type="NCBI Taxonomy" id="1280948"/>
    <lineage>
        <taxon>Bacteria</taxon>
        <taxon>Pseudomonadati</taxon>
        <taxon>Pseudomonadota</taxon>
        <taxon>Alphaproteobacteria</taxon>
        <taxon>Hyphomonadales</taxon>
        <taxon>Hyphomonadaceae</taxon>
        <taxon>Hyphomonas</taxon>
    </lineage>
</organism>
<dbReference type="PANTHER" id="PTHR33930:SF7">
    <property type="entry name" value="ALKYL HYDROPEROXIDE REDUCTASE AHPD"/>
    <property type="match status" value="1"/>
</dbReference>
<gene>
    <name evidence="6" type="primary">ahpD</name>
    <name evidence="8" type="ORF">DD728_13015</name>
    <name evidence="9" type="ORF">HY36_09375</name>
</gene>
<evidence type="ECO:0000259" key="7">
    <source>
        <dbReference type="Pfam" id="PF02627"/>
    </source>
</evidence>
<keyword evidence="4 6" id="KW-1015">Disulfide bond</keyword>
<dbReference type="GO" id="GO:0045454">
    <property type="term" value="P:cell redox homeostasis"/>
    <property type="evidence" value="ECO:0007669"/>
    <property type="project" value="TreeGrafter"/>
</dbReference>
<reference evidence="8 11" key="2">
    <citation type="journal article" date="2018" name="Nat. Biotechnol.">
        <title>A standardized bacterial taxonomy based on genome phylogeny substantially revises the tree of life.</title>
        <authorList>
            <person name="Parks D.H."/>
            <person name="Chuvochina M."/>
            <person name="Waite D.W."/>
            <person name="Rinke C."/>
            <person name="Skarshewski A."/>
            <person name="Chaumeil P.A."/>
            <person name="Hugenholtz P."/>
        </authorList>
    </citation>
    <scope>NUCLEOTIDE SEQUENCE [LARGE SCALE GENOMIC DNA]</scope>
    <source>
        <strain evidence="8">UBA10378</strain>
    </source>
</reference>